<gene>
    <name evidence="2" type="ORF">O159_16680</name>
    <name evidence="3" type="ORF">O159_22730</name>
</gene>
<keyword evidence="1" id="KW-0812">Transmembrane</keyword>
<feature type="transmembrane region" description="Helical" evidence="1">
    <location>
        <begin position="29"/>
        <end position="49"/>
    </location>
</feature>
<evidence type="ECO:0000313" key="4">
    <source>
        <dbReference type="Proteomes" id="UP000016743"/>
    </source>
</evidence>
<dbReference type="AlphaFoldDB" id="U3P8B8"/>
<dbReference type="HOGENOM" id="CLU_2916979_0_0_11"/>
<dbReference type="EMBL" id="CP006734">
    <property type="protein sequence ID" value="AGW42237.1"/>
    <property type="molecule type" value="Genomic_DNA"/>
</dbReference>
<sequence length="63" mass="6859">MNRWTVFVTGVFLTAVVLAFTAAVAGLTLLRLLGTVIAIGVFTAACWAYEAHTGTRERRETDE</sequence>
<dbReference type="KEGG" id="lxy:O159_22730"/>
<dbReference type="PATRIC" id="fig|1389489.3.peg.1608"/>
<name>U3P8B8_LEIXC</name>
<protein>
    <submittedName>
        <fullName evidence="2">Uncharacterized protein</fullName>
    </submittedName>
</protein>
<dbReference type="KEGG" id="lxy:O159_16680"/>
<accession>U3P8B8</accession>
<evidence type="ECO:0000313" key="3">
    <source>
        <dbReference type="EMBL" id="AGW42237.1"/>
    </source>
</evidence>
<reference evidence="2 4" key="1">
    <citation type="journal article" date="2013" name="Genome Announc.">
        <title>Complete Genome Sequence of Leifsonia xyli subsp. cynodontis Strain DSM46306, a Gram-Positive Bacterial Pathogen of Grasses.</title>
        <authorList>
            <person name="Monteiro-Vitorello C.B."/>
            <person name="Zerillo M.M."/>
            <person name="Van Sluys M.A."/>
            <person name="Camargo L.E."/>
            <person name="Kitajima J.P."/>
        </authorList>
    </citation>
    <scope>NUCLEOTIDE SEQUENCE [LARGE SCALE GENOMIC DNA]</scope>
    <source>
        <strain evidence="2 4">DSM 46306</strain>
    </source>
</reference>
<dbReference type="EMBL" id="CP006734">
    <property type="protein sequence ID" value="AGW41714.1"/>
    <property type="molecule type" value="Genomic_DNA"/>
</dbReference>
<evidence type="ECO:0000313" key="2">
    <source>
        <dbReference type="EMBL" id="AGW41714.1"/>
    </source>
</evidence>
<keyword evidence="1" id="KW-0472">Membrane</keyword>
<proteinExistence type="predicted"/>
<dbReference type="RefSeq" id="WP_021755180.1">
    <property type="nucleotide sequence ID" value="NC_022438.1"/>
</dbReference>
<evidence type="ECO:0000256" key="1">
    <source>
        <dbReference type="SAM" id="Phobius"/>
    </source>
</evidence>
<dbReference type="Proteomes" id="UP000016743">
    <property type="component" value="Chromosome"/>
</dbReference>
<organism evidence="2 4">
    <name type="scientific">Leifsonia xyli subsp. cynodontis DSM 46306</name>
    <dbReference type="NCBI Taxonomy" id="1389489"/>
    <lineage>
        <taxon>Bacteria</taxon>
        <taxon>Bacillati</taxon>
        <taxon>Actinomycetota</taxon>
        <taxon>Actinomycetes</taxon>
        <taxon>Micrococcales</taxon>
        <taxon>Microbacteriaceae</taxon>
        <taxon>Leifsonia</taxon>
    </lineage>
</organism>
<dbReference type="STRING" id="1389489.O159_16680"/>
<keyword evidence="4" id="KW-1185">Reference proteome</keyword>
<keyword evidence="1" id="KW-1133">Transmembrane helix</keyword>